<dbReference type="EMBL" id="LT671858">
    <property type="protein sequence ID" value="SIM65056.1"/>
    <property type="molecule type" value="Genomic_DNA"/>
</dbReference>
<dbReference type="InterPro" id="IPR036068">
    <property type="entry name" value="Nicotinate_pribotase-like_C"/>
</dbReference>
<evidence type="ECO:0000256" key="7">
    <source>
        <dbReference type="ARBA" id="ARBA00048668"/>
    </source>
</evidence>
<dbReference type="PANTHER" id="PTHR43202">
    <property type="entry name" value="NICOTINATE-NUCLEOTIDE PYROPHOSPHORYLASE"/>
    <property type="match status" value="1"/>
</dbReference>
<dbReference type="PANTHER" id="PTHR43202:SF1">
    <property type="entry name" value="NICOTINATE PHOSPHORIBOSYLTRANSFERASE"/>
    <property type="match status" value="1"/>
</dbReference>
<accession>A0A1N5UXC3</accession>
<comment type="pathway">
    <text evidence="1">Cofactor biosynthesis; NAD(+) biosynthesis; nicotinate D-ribonucleotide from nicotinate: step 1/1.</text>
</comment>
<dbReference type="Pfam" id="PF02749">
    <property type="entry name" value="QRPTase_N"/>
    <property type="match status" value="1"/>
</dbReference>
<evidence type="ECO:0000256" key="3">
    <source>
        <dbReference type="ARBA" id="ARBA00022553"/>
    </source>
</evidence>
<keyword evidence="6 10" id="KW-0808">Transferase</keyword>
<dbReference type="GO" id="GO:0004514">
    <property type="term" value="F:nicotinate-nucleotide diphosphorylase (carboxylating) activity"/>
    <property type="evidence" value="ECO:0007669"/>
    <property type="project" value="InterPro"/>
</dbReference>
<feature type="domain" description="Quinolinate phosphoribosyl transferase C-terminal" evidence="8">
    <location>
        <begin position="118"/>
        <end position="304"/>
    </location>
</feature>
<dbReference type="PIRSF" id="PIRSF000484">
    <property type="entry name" value="NAPRT"/>
    <property type="match status" value="1"/>
</dbReference>
<dbReference type="AlphaFoldDB" id="A0A1N5UXC3"/>
<evidence type="ECO:0000256" key="1">
    <source>
        <dbReference type="ARBA" id="ARBA00004952"/>
    </source>
</evidence>
<dbReference type="Pfam" id="PF01729">
    <property type="entry name" value="QRPTase_C"/>
    <property type="match status" value="1"/>
</dbReference>
<keyword evidence="10" id="KW-0328">Glycosyltransferase</keyword>
<dbReference type="GO" id="GO:0009435">
    <property type="term" value="P:NAD+ biosynthetic process"/>
    <property type="evidence" value="ECO:0007669"/>
    <property type="project" value="UniProtKB-UniPathway"/>
</dbReference>
<name>A0A1N5UXC3_9ARCH</name>
<feature type="domain" description="Quinolinate phosphoribosyl transferase N-terminal" evidence="9">
    <location>
        <begin position="21"/>
        <end position="116"/>
    </location>
</feature>
<proteinExistence type="predicted"/>
<keyword evidence="3" id="KW-0597">Phosphoprotein</keyword>
<dbReference type="SUPFAM" id="SSF54675">
    <property type="entry name" value="Nicotinate/Quinolinate PRTase N-terminal domain-like"/>
    <property type="match status" value="1"/>
</dbReference>
<dbReference type="GO" id="GO:0004516">
    <property type="term" value="F:nicotinate phosphoribosyltransferase activity"/>
    <property type="evidence" value="ECO:0007669"/>
    <property type="project" value="UniProtKB-EC"/>
</dbReference>
<protein>
    <recommendedName>
        <fullName evidence="2">nicotinate phosphoribosyltransferase</fullName>
        <ecNumber evidence="2">6.3.4.21</ecNumber>
    </recommendedName>
</protein>
<dbReference type="Proteomes" id="UP000195607">
    <property type="component" value="Chromosome I"/>
</dbReference>
<dbReference type="InterPro" id="IPR013785">
    <property type="entry name" value="Aldolase_TIM"/>
</dbReference>
<dbReference type="InterPro" id="IPR002638">
    <property type="entry name" value="Quinolinate_PRibosylTrfase_C"/>
</dbReference>
<evidence type="ECO:0000259" key="9">
    <source>
        <dbReference type="Pfam" id="PF02749"/>
    </source>
</evidence>
<dbReference type="Gene3D" id="3.90.1170.20">
    <property type="entry name" value="Quinolinate phosphoribosyl transferase, N-terminal domain"/>
    <property type="match status" value="1"/>
</dbReference>
<dbReference type="InterPro" id="IPR053190">
    <property type="entry name" value="NAPRTase-like"/>
</dbReference>
<evidence type="ECO:0000259" key="8">
    <source>
        <dbReference type="Pfam" id="PF01729"/>
    </source>
</evidence>
<dbReference type="EC" id="6.3.4.21" evidence="2"/>
<reference evidence="10 11" key="1">
    <citation type="submission" date="2016-04" db="EMBL/GenBank/DDBJ databases">
        <authorList>
            <person name="Evans L.H."/>
            <person name="Alamgir A."/>
            <person name="Owens N."/>
            <person name="Weber N.D."/>
            <person name="Virtaneva K."/>
            <person name="Barbian K."/>
            <person name="Babar A."/>
            <person name="Rosenke K."/>
        </authorList>
    </citation>
    <scope>NUCLEOTIDE SEQUENCE [LARGE SCALE GENOMIC DNA]</scope>
    <source>
        <strain evidence="11">S5(T) (JCM 30642 \VKM B-2941)</strain>
    </source>
</reference>
<dbReference type="RefSeq" id="WP_148689828.1">
    <property type="nucleotide sequence ID" value="NZ_LT671858.1"/>
</dbReference>
<sequence length="391" mass="43423">MSEGKFFIATEKEIIDGKASDVYFSRTLNLVMPEKKIVVAEITSSVIEQWINFTGLEEVTNLLEGRNIDVWAIPEGTLMATRDSLGRSIPFIVMKGNYSEIMELETSILGFICQSSGISTEATKVYMACHPKPYVSFGIRRMHPGISPMIDRAAYIGGAAGVSGILGAEAIGIEPSGTMPHSVALLMGEERAWEYIANNFPAGTRTLLIDTFGDEKFKAIEAAEKFPQIDFIRIDTPSSRRGNFPQIIREIRWELDIRGFSKIKIMVSGGLKKEQIQELKDAGVDSFGVGTSIASARSIDFAMDIVEIDGRPITKRGKLSGMKNVYRCDKCSFTTIGLFNEKQVCKDHGEMTPLLKQIIHKGKRTSPKLNAGKIRERSIKMAMELMNQFKE</sequence>
<evidence type="ECO:0000313" key="11">
    <source>
        <dbReference type="Proteomes" id="UP000195607"/>
    </source>
</evidence>
<dbReference type="GeneID" id="41588398"/>
<gene>
    <name evidence="10" type="ORF">CSP5_1139</name>
</gene>
<comment type="catalytic activity">
    <reaction evidence="7">
        <text>5-phospho-alpha-D-ribose 1-diphosphate + nicotinate + ATP + H2O = nicotinate beta-D-ribonucleotide + ADP + phosphate + diphosphate</text>
        <dbReference type="Rhea" id="RHEA:36163"/>
        <dbReference type="ChEBI" id="CHEBI:15377"/>
        <dbReference type="ChEBI" id="CHEBI:30616"/>
        <dbReference type="ChEBI" id="CHEBI:32544"/>
        <dbReference type="ChEBI" id="CHEBI:33019"/>
        <dbReference type="ChEBI" id="CHEBI:43474"/>
        <dbReference type="ChEBI" id="CHEBI:57502"/>
        <dbReference type="ChEBI" id="CHEBI:58017"/>
        <dbReference type="ChEBI" id="CHEBI:456216"/>
        <dbReference type="EC" id="6.3.4.21"/>
    </reaction>
</comment>
<evidence type="ECO:0000256" key="5">
    <source>
        <dbReference type="ARBA" id="ARBA00022642"/>
    </source>
</evidence>
<dbReference type="SUPFAM" id="SSF51690">
    <property type="entry name" value="Nicotinate/Quinolinate PRTase C-terminal domain-like"/>
    <property type="match status" value="1"/>
</dbReference>
<dbReference type="NCBIfam" id="NF006415">
    <property type="entry name" value="PRK08662.1"/>
    <property type="match status" value="1"/>
</dbReference>
<evidence type="ECO:0000256" key="2">
    <source>
        <dbReference type="ARBA" id="ARBA00013236"/>
    </source>
</evidence>
<evidence type="ECO:0000256" key="6">
    <source>
        <dbReference type="ARBA" id="ARBA00022679"/>
    </source>
</evidence>
<keyword evidence="4" id="KW-0436">Ligase</keyword>
<dbReference type="UniPathway" id="UPA00253">
    <property type="reaction ID" value="UER00457"/>
</dbReference>
<dbReference type="InterPro" id="IPR022412">
    <property type="entry name" value="Quinolinate_PRibosylTrfase_N"/>
</dbReference>
<dbReference type="InterPro" id="IPR007229">
    <property type="entry name" value="Nic_PRibTrfase-Fam"/>
</dbReference>
<organism evidence="10 11">
    <name type="scientific">Cuniculiplasma divulgatum</name>
    <dbReference type="NCBI Taxonomy" id="1673428"/>
    <lineage>
        <taxon>Archaea</taxon>
        <taxon>Methanobacteriati</taxon>
        <taxon>Thermoplasmatota</taxon>
        <taxon>Thermoplasmata</taxon>
        <taxon>Thermoplasmatales</taxon>
        <taxon>Cuniculiplasmataceae</taxon>
        <taxon>Cuniculiplasma</taxon>
    </lineage>
</organism>
<dbReference type="InterPro" id="IPR037128">
    <property type="entry name" value="Quinolinate_PRibosylTase_N_sf"/>
</dbReference>
<keyword evidence="5" id="KW-0662">Pyridine nucleotide biosynthesis</keyword>
<evidence type="ECO:0000256" key="4">
    <source>
        <dbReference type="ARBA" id="ARBA00022598"/>
    </source>
</evidence>
<dbReference type="Gene3D" id="3.20.20.70">
    <property type="entry name" value="Aldolase class I"/>
    <property type="match status" value="1"/>
</dbReference>
<evidence type="ECO:0000313" key="10">
    <source>
        <dbReference type="EMBL" id="SIM65056.1"/>
    </source>
</evidence>